<dbReference type="Pfam" id="PF01869">
    <property type="entry name" value="BcrAD_BadFG"/>
    <property type="match status" value="1"/>
</dbReference>
<dbReference type="KEGG" id="slia:HA039_03325"/>
<protein>
    <recommendedName>
        <fullName evidence="1">ATPase BadF/BadG/BcrA/BcrD type domain-containing protein</fullName>
    </recommendedName>
</protein>
<sequence>MNVLVGADIGGTKLALRVETPDGTVRVDTEVPATGWEATPVDRAARWLLGRVAPVLPAGDGIAALGVGAQGCDTQEHCARLAAAFERLGVPTTVVNDAALLVPAAGLEHGIGVIAGTGSIAVGEDAGGTVLFAGGWGWVLGDEGSAPALVRDATRAALAAYDTDRRDDGLLSALLAHFRVPDAPGLARAVNDRPDTDHWGPAAPAVFRAATAGSPLALGVVDEAAAQLCALVTRLRARGAVGGTVVAAGGVVLGQPLLAGRLRARLGAAHPDLTLRLLEVPPVAGAVALARTRHRAA</sequence>
<feature type="domain" description="ATPase BadF/BadG/BcrA/BcrD type" evidence="1">
    <location>
        <begin position="5"/>
        <end position="258"/>
    </location>
</feature>
<name>A0A6G9GTQ4_9ACTN</name>
<organism evidence="2 3">
    <name type="scientific">Streptomyces liangshanensis</name>
    <dbReference type="NCBI Taxonomy" id="2717324"/>
    <lineage>
        <taxon>Bacteria</taxon>
        <taxon>Bacillati</taxon>
        <taxon>Actinomycetota</taxon>
        <taxon>Actinomycetes</taxon>
        <taxon>Kitasatosporales</taxon>
        <taxon>Streptomycetaceae</taxon>
        <taxon>Streptomyces</taxon>
    </lineage>
</organism>
<dbReference type="AlphaFoldDB" id="A0A6G9GTQ4"/>
<evidence type="ECO:0000313" key="3">
    <source>
        <dbReference type="Proteomes" id="UP000501179"/>
    </source>
</evidence>
<evidence type="ECO:0000259" key="1">
    <source>
        <dbReference type="Pfam" id="PF01869"/>
    </source>
</evidence>
<dbReference type="InterPro" id="IPR043129">
    <property type="entry name" value="ATPase_NBD"/>
</dbReference>
<dbReference type="EMBL" id="CP050177">
    <property type="protein sequence ID" value="QIQ01456.1"/>
    <property type="molecule type" value="Genomic_DNA"/>
</dbReference>
<dbReference type="PANTHER" id="PTHR43190:SF3">
    <property type="entry name" value="N-ACETYL-D-GLUCOSAMINE KINASE"/>
    <property type="match status" value="1"/>
</dbReference>
<dbReference type="InterPro" id="IPR052519">
    <property type="entry name" value="Euk-type_GlcNAc_Kinase"/>
</dbReference>
<dbReference type="Proteomes" id="UP000501179">
    <property type="component" value="Chromosome"/>
</dbReference>
<reference evidence="2 3" key="1">
    <citation type="submission" date="2020-03" db="EMBL/GenBank/DDBJ databases">
        <title>A novel species.</title>
        <authorList>
            <person name="Gao J."/>
        </authorList>
    </citation>
    <scope>NUCLEOTIDE SEQUENCE [LARGE SCALE GENOMIC DNA]</scope>
    <source>
        <strain evidence="2 3">QMT-12</strain>
    </source>
</reference>
<keyword evidence="3" id="KW-1185">Reference proteome</keyword>
<dbReference type="PANTHER" id="PTHR43190">
    <property type="entry name" value="N-ACETYL-D-GLUCOSAMINE KINASE"/>
    <property type="match status" value="1"/>
</dbReference>
<dbReference type="InterPro" id="IPR002731">
    <property type="entry name" value="ATPase_BadF"/>
</dbReference>
<dbReference type="Gene3D" id="3.30.420.40">
    <property type="match status" value="2"/>
</dbReference>
<accession>A0A6G9GTQ4</accession>
<proteinExistence type="predicted"/>
<gene>
    <name evidence="2" type="ORF">HA039_03325</name>
</gene>
<dbReference type="SUPFAM" id="SSF53067">
    <property type="entry name" value="Actin-like ATPase domain"/>
    <property type="match status" value="2"/>
</dbReference>
<dbReference type="RefSeq" id="WP_167023504.1">
    <property type="nucleotide sequence ID" value="NZ_CP050177.1"/>
</dbReference>
<evidence type="ECO:0000313" key="2">
    <source>
        <dbReference type="EMBL" id="QIQ01456.1"/>
    </source>
</evidence>